<evidence type="ECO:0000313" key="2">
    <source>
        <dbReference type="Proteomes" id="UP001162483"/>
    </source>
</evidence>
<accession>A0ABN9GME6</accession>
<feature type="non-terminal residue" evidence="1">
    <location>
        <position position="1"/>
    </location>
</feature>
<protein>
    <submittedName>
        <fullName evidence="1">Uncharacterized protein</fullName>
    </submittedName>
</protein>
<comment type="caution">
    <text evidence="1">The sequence shown here is derived from an EMBL/GenBank/DDBJ whole genome shotgun (WGS) entry which is preliminary data.</text>
</comment>
<sequence length="57" mass="7032">LLFKKHNLPYFSLHKTHWTIRPTQVLEEENTKKKYSEAMNCRHSTGDDQRLRTQYRR</sequence>
<proteinExistence type="predicted"/>
<name>A0ABN9GME6_9NEOB</name>
<evidence type="ECO:0000313" key="1">
    <source>
        <dbReference type="EMBL" id="CAI9609861.1"/>
    </source>
</evidence>
<dbReference type="Proteomes" id="UP001162483">
    <property type="component" value="Unassembled WGS sequence"/>
</dbReference>
<dbReference type="EMBL" id="CATNWA010018852">
    <property type="protein sequence ID" value="CAI9609861.1"/>
    <property type="molecule type" value="Genomic_DNA"/>
</dbReference>
<gene>
    <name evidence="1" type="ORF">SPARVUS_LOCUS14324541</name>
</gene>
<keyword evidence="2" id="KW-1185">Reference proteome</keyword>
<organism evidence="1 2">
    <name type="scientific">Staurois parvus</name>
    <dbReference type="NCBI Taxonomy" id="386267"/>
    <lineage>
        <taxon>Eukaryota</taxon>
        <taxon>Metazoa</taxon>
        <taxon>Chordata</taxon>
        <taxon>Craniata</taxon>
        <taxon>Vertebrata</taxon>
        <taxon>Euteleostomi</taxon>
        <taxon>Amphibia</taxon>
        <taxon>Batrachia</taxon>
        <taxon>Anura</taxon>
        <taxon>Neobatrachia</taxon>
        <taxon>Ranoidea</taxon>
        <taxon>Ranidae</taxon>
        <taxon>Staurois</taxon>
    </lineage>
</organism>
<reference evidence="1" key="1">
    <citation type="submission" date="2023-05" db="EMBL/GenBank/DDBJ databases">
        <authorList>
            <person name="Stuckert A."/>
        </authorList>
    </citation>
    <scope>NUCLEOTIDE SEQUENCE</scope>
</reference>